<feature type="transmembrane region" description="Helical" evidence="9">
    <location>
        <begin position="130"/>
        <end position="153"/>
    </location>
</feature>
<feature type="transmembrane region" description="Helical" evidence="9">
    <location>
        <begin position="165"/>
        <end position="185"/>
    </location>
</feature>
<dbReference type="PANTHER" id="PTHR43337:SF1">
    <property type="entry name" value="XANTHINE_URACIL PERMEASE C887.17-RELATED"/>
    <property type="match status" value="1"/>
</dbReference>
<feature type="transmembrane region" description="Helical" evidence="9">
    <location>
        <begin position="346"/>
        <end position="363"/>
    </location>
</feature>
<sequence length="431" mass="46104">MKDYFSVRENKTTVKIEILAGITTFLAMMYIIVVNPAVLSSTGMSFSAVLTATVLISAFSSIAMGLYANNPIALAPGMGLNAFFAFSVVNGMGVSWPVALGAVFWSGVIFLLLSVFNIRTLIVRSIPRPLRFAIAVGIGLFIAVIGLFNAKFVSVADAGILSRGAFTPSLLTFIAGLGVTSVLMVKRINGALIIGILFTTLLAIPIGRLWGEAPVVQWNGFFSAPDFSLLFALDLVHSLRLSLFPVVFAFVFTDMFDSLSTFIGVAEAGNLMDEKGEPRNLKQSLIVDALSTTIAGLLGSSAGTSYIESAAGIEEGGRTGLTAVVAGLLFLPFMFFSPLLSTIPQIATAPALVLVGVFMMQPIKKINWDKLDDAVPAFLAMILIPMTYSITQGIIWGFLSWTLIKWISGKKEEISPMLLIVDVFCILALVV</sequence>
<evidence type="ECO:0000256" key="4">
    <source>
        <dbReference type="ARBA" id="ARBA00022475"/>
    </source>
</evidence>
<feature type="transmembrane region" description="Helical" evidence="9">
    <location>
        <begin position="192"/>
        <end position="210"/>
    </location>
</feature>
<dbReference type="Pfam" id="PF00860">
    <property type="entry name" value="Xan_ur_permease"/>
    <property type="match status" value="1"/>
</dbReference>
<dbReference type="EMBL" id="DRQG01000047">
    <property type="protein sequence ID" value="HGY55075.1"/>
    <property type="molecule type" value="Genomic_DNA"/>
</dbReference>
<evidence type="ECO:0000256" key="1">
    <source>
        <dbReference type="ARBA" id="ARBA00004651"/>
    </source>
</evidence>
<reference evidence="10" key="1">
    <citation type="journal article" date="2020" name="mSystems">
        <title>Genome- and Community-Level Interaction Insights into Carbon Utilization and Element Cycling Functions of Hydrothermarchaeota in Hydrothermal Sediment.</title>
        <authorList>
            <person name="Zhou Z."/>
            <person name="Liu Y."/>
            <person name="Xu W."/>
            <person name="Pan J."/>
            <person name="Luo Z.H."/>
            <person name="Li M."/>
        </authorList>
    </citation>
    <scope>NUCLEOTIDE SEQUENCE [LARGE SCALE GENOMIC DNA]</scope>
    <source>
        <strain evidence="10">HyVt-577</strain>
    </source>
</reference>
<dbReference type="GO" id="GO:0005886">
    <property type="term" value="C:plasma membrane"/>
    <property type="evidence" value="ECO:0007669"/>
    <property type="project" value="UniProtKB-SubCell"/>
</dbReference>
<protein>
    <submittedName>
        <fullName evidence="10">NCS2 family permease</fullName>
    </submittedName>
</protein>
<feature type="transmembrane region" description="Helical" evidence="9">
    <location>
        <begin position="319"/>
        <end position="340"/>
    </location>
</feature>
<organism evidence="10">
    <name type="scientific">Caldithrix abyssi</name>
    <dbReference type="NCBI Taxonomy" id="187145"/>
    <lineage>
        <taxon>Bacteria</taxon>
        <taxon>Pseudomonadati</taxon>
        <taxon>Calditrichota</taxon>
        <taxon>Calditrichia</taxon>
        <taxon>Calditrichales</taxon>
        <taxon>Calditrichaceae</taxon>
        <taxon>Caldithrix</taxon>
    </lineage>
</organism>
<evidence type="ECO:0000256" key="3">
    <source>
        <dbReference type="ARBA" id="ARBA00022448"/>
    </source>
</evidence>
<evidence type="ECO:0000256" key="2">
    <source>
        <dbReference type="ARBA" id="ARBA00005697"/>
    </source>
</evidence>
<comment type="caution">
    <text evidence="10">The sequence shown here is derived from an EMBL/GenBank/DDBJ whole genome shotgun (WGS) entry which is preliminary data.</text>
</comment>
<keyword evidence="7 8" id="KW-0472">Membrane</keyword>
<accession>A0A7V4TZ66</accession>
<keyword evidence="6 8" id="KW-1133">Transmembrane helix</keyword>
<evidence type="ECO:0000256" key="5">
    <source>
        <dbReference type="ARBA" id="ARBA00022692"/>
    </source>
</evidence>
<dbReference type="PIRSF" id="PIRSF005353">
    <property type="entry name" value="PbuG"/>
    <property type="match status" value="1"/>
</dbReference>
<keyword evidence="4 8" id="KW-1003">Cell membrane</keyword>
<dbReference type="GO" id="GO:0005345">
    <property type="term" value="F:purine nucleobase transmembrane transporter activity"/>
    <property type="evidence" value="ECO:0007669"/>
    <property type="project" value="TreeGrafter"/>
</dbReference>
<evidence type="ECO:0000256" key="8">
    <source>
        <dbReference type="PIRNR" id="PIRNR005353"/>
    </source>
</evidence>
<dbReference type="AlphaFoldDB" id="A0A7V4TZ66"/>
<feature type="transmembrane region" description="Helical" evidence="9">
    <location>
        <begin position="12"/>
        <end position="33"/>
    </location>
</feature>
<evidence type="ECO:0000313" key="10">
    <source>
        <dbReference type="EMBL" id="HGY55075.1"/>
    </source>
</evidence>
<evidence type="ECO:0000256" key="9">
    <source>
        <dbReference type="SAM" id="Phobius"/>
    </source>
</evidence>
<evidence type="ECO:0000256" key="6">
    <source>
        <dbReference type="ARBA" id="ARBA00022989"/>
    </source>
</evidence>
<feature type="transmembrane region" description="Helical" evidence="9">
    <location>
        <begin position="45"/>
        <end position="67"/>
    </location>
</feature>
<feature type="transmembrane region" description="Helical" evidence="9">
    <location>
        <begin position="285"/>
        <end position="307"/>
    </location>
</feature>
<dbReference type="PANTHER" id="PTHR43337">
    <property type="entry name" value="XANTHINE/URACIL PERMEASE C887.17-RELATED"/>
    <property type="match status" value="1"/>
</dbReference>
<name>A0A7V4TZ66_CALAY</name>
<proteinExistence type="inferred from homology"/>
<keyword evidence="5 8" id="KW-0812">Transmembrane</keyword>
<dbReference type="InterPro" id="IPR045018">
    <property type="entry name" value="Azg-like"/>
</dbReference>
<comment type="similarity">
    <text evidence="2 8">Belongs to the nucleobase:cation symporter-2 (NCS2) (TC 2.A.40) family. Azg-like subfamily.</text>
</comment>
<dbReference type="InterPro" id="IPR006043">
    <property type="entry name" value="NCS2"/>
</dbReference>
<evidence type="ECO:0000256" key="7">
    <source>
        <dbReference type="ARBA" id="ARBA00023136"/>
    </source>
</evidence>
<dbReference type="Proteomes" id="UP000885779">
    <property type="component" value="Unassembled WGS sequence"/>
</dbReference>
<feature type="transmembrane region" description="Helical" evidence="9">
    <location>
        <begin position="98"/>
        <end position="118"/>
    </location>
</feature>
<keyword evidence="3 8" id="KW-0813">Transport</keyword>
<feature type="transmembrane region" description="Helical" evidence="9">
    <location>
        <begin position="375"/>
        <end position="399"/>
    </location>
</feature>
<dbReference type="InterPro" id="IPR026033">
    <property type="entry name" value="Azg-like_bact_archaea"/>
</dbReference>
<gene>
    <name evidence="10" type="ORF">ENK44_05195</name>
</gene>
<feature type="transmembrane region" description="Helical" evidence="9">
    <location>
        <begin position="74"/>
        <end position="92"/>
    </location>
</feature>
<comment type="subcellular location">
    <subcellularLocation>
        <location evidence="1 8">Cell membrane</location>
        <topology evidence="1 8">Multi-pass membrane protein</topology>
    </subcellularLocation>
</comment>